<feature type="region of interest" description="Disordered" evidence="1">
    <location>
        <begin position="34"/>
        <end position="63"/>
    </location>
</feature>
<dbReference type="InterPro" id="IPR009387">
    <property type="entry name" value="HigB-2"/>
</dbReference>
<evidence type="ECO:0000313" key="3">
    <source>
        <dbReference type="Proteomes" id="UP000321051"/>
    </source>
</evidence>
<gene>
    <name evidence="2" type="ORF">MHA01_30110</name>
</gene>
<keyword evidence="3" id="KW-1185">Reference proteome</keyword>
<evidence type="ECO:0000313" key="2">
    <source>
        <dbReference type="EMBL" id="GEK60106.1"/>
    </source>
</evidence>
<comment type="caution">
    <text evidence="2">The sequence shown here is derived from an EMBL/GenBank/DDBJ whole genome shotgun (WGS) entry which is preliminary data.</text>
</comment>
<proteinExistence type="predicted"/>
<dbReference type="OrthoDB" id="2297419at2"/>
<dbReference type="Proteomes" id="UP000321051">
    <property type="component" value="Unassembled WGS sequence"/>
</dbReference>
<dbReference type="Pfam" id="PF06296">
    <property type="entry name" value="RelE"/>
    <property type="match status" value="1"/>
</dbReference>
<dbReference type="AlphaFoldDB" id="A0A510Y9P1"/>
<evidence type="ECO:0008006" key="4">
    <source>
        <dbReference type="Google" id="ProtNLM"/>
    </source>
</evidence>
<protein>
    <recommendedName>
        <fullName evidence="4">Toxin HigB-2</fullName>
    </recommendedName>
</protein>
<dbReference type="PIRSF" id="PIRSF039032">
    <property type="entry name" value="HigB-2"/>
    <property type="match status" value="1"/>
</dbReference>
<organism evidence="2 3">
    <name type="scientific">Marinococcus halophilus</name>
    <dbReference type="NCBI Taxonomy" id="1371"/>
    <lineage>
        <taxon>Bacteria</taxon>
        <taxon>Bacillati</taxon>
        <taxon>Bacillota</taxon>
        <taxon>Bacilli</taxon>
        <taxon>Bacillales</taxon>
        <taxon>Bacillaceae</taxon>
        <taxon>Marinococcus</taxon>
    </lineage>
</organism>
<reference evidence="2 3" key="1">
    <citation type="submission" date="2019-07" db="EMBL/GenBank/DDBJ databases">
        <title>Whole genome shotgun sequence of Marinococcus halophilus NBRC 102359.</title>
        <authorList>
            <person name="Hosoyama A."/>
            <person name="Uohara A."/>
            <person name="Ohji S."/>
            <person name="Ichikawa N."/>
        </authorList>
    </citation>
    <scope>NUCLEOTIDE SEQUENCE [LARGE SCALE GENOMIC DNA]</scope>
    <source>
        <strain evidence="2 3">NBRC 102359</strain>
    </source>
</reference>
<evidence type="ECO:0000256" key="1">
    <source>
        <dbReference type="SAM" id="MobiDB-lite"/>
    </source>
</evidence>
<accession>A0A510Y9P1</accession>
<sequence length="115" mass="13411">MHREFIYTPTFDKRWERLKLSDTDLRELEQLLLEDPERGDTETGTGGIKKMRFAPSRSNQGKSGSYRVVYLNIPVTDRTICILIFTKSEQASLSKEEKNELKKLSIQLKQLYGQQ</sequence>
<name>A0A510Y9P1_MARHA</name>
<dbReference type="EMBL" id="BJUN01000029">
    <property type="protein sequence ID" value="GEK60106.1"/>
    <property type="molecule type" value="Genomic_DNA"/>
</dbReference>
<dbReference type="RefSeq" id="WP_094909064.1">
    <property type="nucleotide sequence ID" value="NZ_BJUN01000029.1"/>
</dbReference>